<sequence length="78" mass="9040">MKDKRLIISVPVLILVGILYLYIYVGDPLEKEFDKGLMAVILAVCFLITTLYFSKREFIRQIIAIILVLIFIGIYFLI</sequence>
<gene>
    <name evidence="2" type="ORF">SDC9_174115</name>
</gene>
<feature type="transmembrane region" description="Helical" evidence="1">
    <location>
        <begin position="6"/>
        <end position="25"/>
    </location>
</feature>
<feature type="transmembrane region" description="Helical" evidence="1">
    <location>
        <begin position="37"/>
        <end position="53"/>
    </location>
</feature>
<comment type="caution">
    <text evidence="2">The sequence shown here is derived from an EMBL/GenBank/DDBJ whole genome shotgun (WGS) entry which is preliminary data.</text>
</comment>
<protein>
    <submittedName>
        <fullName evidence="2">Uncharacterized protein</fullName>
    </submittedName>
</protein>
<organism evidence="2">
    <name type="scientific">bioreactor metagenome</name>
    <dbReference type="NCBI Taxonomy" id="1076179"/>
    <lineage>
        <taxon>unclassified sequences</taxon>
        <taxon>metagenomes</taxon>
        <taxon>ecological metagenomes</taxon>
    </lineage>
</organism>
<accession>A0A645GKM4</accession>
<feature type="transmembrane region" description="Helical" evidence="1">
    <location>
        <begin position="59"/>
        <end position="77"/>
    </location>
</feature>
<dbReference type="AlphaFoldDB" id="A0A645GKM4"/>
<keyword evidence="1" id="KW-1133">Transmembrane helix</keyword>
<evidence type="ECO:0000313" key="2">
    <source>
        <dbReference type="EMBL" id="MPN26690.1"/>
    </source>
</evidence>
<evidence type="ECO:0000256" key="1">
    <source>
        <dbReference type="SAM" id="Phobius"/>
    </source>
</evidence>
<dbReference type="EMBL" id="VSSQ01076286">
    <property type="protein sequence ID" value="MPN26690.1"/>
    <property type="molecule type" value="Genomic_DNA"/>
</dbReference>
<proteinExistence type="predicted"/>
<keyword evidence="1" id="KW-0812">Transmembrane</keyword>
<keyword evidence="1" id="KW-0472">Membrane</keyword>
<reference evidence="2" key="1">
    <citation type="submission" date="2019-08" db="EMBL/GenBank/DDBJ databases">
        <authorList>
            <person name="Kucharzyk K."/>
            <person name="Murdoch R.W."/>
            <person name="Higgins S."/>
            <person name="Loffler F."/>
        </authorList>
    </citation>
    <scope>NUCLEOTIDE SEQUENCE</scope>
</reference>
<name>A0A645GKM4_9ZZZZ</name>